<evidence type="ECO:0000313" key="1">
    <source>
        <dbReference type="EMBL" id="VDD82231.1"/>
    </source>
</evidence>
<evidence type="ECO:0000313" key="3">
    <source>
        <dbReference type="WBParaSite" id="MCOS_0000823301-mRNA-1"/>
    </source>
</evidence>
<proteinExistence type="predicted"/>
<dbReference type="Proteomes" id="UP000267029">
    <property type="component" value="Unassembled WGS sequence"/>
</dbReference>
<dbReference type="EMBL" id="UXSR01005477">
    <property type="protein sequence ID" value="VDD82231.1"/>
    <property type="molecule type" value="Genomic_DNA"/>
</dbReference>
<keyword evidence="2" id="KW-1185">Reference proteome</keyword>
<dbReference type="AlphaFoldDB" id="A0A0R3UKT3"/>
<organism evidence="3">
    <name type="scientific">Mesocestoides corti</name>
    <name type="common">Flatworm</name>
    <dbReference type="NCBI Taxonomy" id="53468"/>
    <lineage>
        <taxon>Eukaryota</taxon>
        <taxon>Metazoa</taxon>
        <taxon>Spiralia</taxon>
        <taxon>Lophotrochozoa</taxon>
        <taxon>Platyhelminthes</taxon>
        <taxon>Cestoda</taxon>
        <taxon>Eucestoda</taxon>
        <taxon>Cyclophyllidea</taxon>
        <taxon>Mesocestoididae</taxon>
        <taxon>Mesocestoides</taxon>
    </lineage>
</organism>
<reference evidence="3" key="1">
    <citation type="submission" date="2017-02" db="UniProtKB">
        <authorList>
            <consortium name="WormBaseParasite"/>
        </authorList>
    </citation>
    <scope>IDENTIFICATION</scope>
</reference>
<protein>
    <submittedName>
        <fullName evidence="3">Secreted protein</fullName>
    </submittedName>
</protein>
<accession>A0A0R3UKT3</accession>
<dbReference type="WBParaSite" id="MCOS_0000823301-mRNA-1">
    <property type="protein sequence ID" value="MCOS_0000823301-mRNA-1"/>
    <property type="gene ID" value="MCOS_0000823301"/>
</dbReference>
<gene>
    <name evidence="1" type="ORF">MCOS_LOCUS8234</name>
</gene>
<name>A0A0R3UKT3_MESCO</name>
<evidence type="ECO:0000313" key="2">
    <source>
        <dbReference type="Proteomes" id="UP000267029"/>
    </source>
</evidence>
<sequence length="85" mass="9413">MQETSALSITSTYFSAYRPIALTSAENSCQGERYDSTKAPPRYIGDVVAQRNDTAESCNDGAFCTKRDSRETTAYPISAFCKPLW</sequence>
<reference evidence="1 2" key="2">
    <citation type="submission" date="2018-10" db="EMBL/GenBank/DDBJ databases">
        <authorList>
            <consortium name="Pathogen Informatics"/>
        </authorList>
    </citation>
    <scope>NUCLEOTIDE SEQUENCE [LARGE SCALE GENOMIC DNA]</scope>
</reference>